<dbReference type="Pfam" id="PF00994">
    <property type="entry name" value="MoCF_biosynth"/>
    <property type="match status" value="1"/>
</dbReference>
<gene>
    <name evidence="2" type="ORF">LCGC14_1624240</name>
</gene>
<reference evidence="2" key="1">
    <citation type="journal article" date="2015" name="Nature">
        <title>Complex archaea that bridge the gap between prokaryotes and eukaryotes.</title>
        <authorList>
            <person name="Spang A."/>
            <person name="Saw J.H."/>
            <person name="Jorgensen S.L."/>
            <person name="Zaremba-Niedzwiedzka K."/>
            <person name="Martijn J."/>
            <person name="Lind A.E."/>
            <person name="van Eijk R."/>
            <person name="Schleper C."/>
            <person name="Guy L."/>
            <person name="Ettema T.J."/>
        </authorList>
    </citation>
    <scope>NUCLEOTIDE SEQUENCE</scope>
</reference>
<dbReference type="Gene3D" id="3.40.980.10">
    <property type="entry name" value="MoaB/Mog-like domain"/>
    <property type="match status" value="1"/>
</dbReference>
<dbReference type="PANTHER" id="PTHR10192">
    <property type="entry name" value="MOLYBDOPTERIN BIOSYNTHESIS PROTEIN"/>
    <property type="match status" value="1"/>
</dbReference>
<dbReference type="SMART" id="SM00852">
    <property type="entry name" value="MoCF_biosynth"/>
    <property type="match status" value="1"/>
</dbReference>
<dbReference type="PANTHER" id="PTHR10192:SF28">
    <property type="entry name" value="MOLYBDOPTERIN MOLYBDENUMTRANSFERASE"/>
    <property type="match status" value="1"/>
</dbReference>
<dbReference type="GO" id="GO:0006777">
    <property type="term" value="P:Mo-molybdopterin cofactor biosynthetic process"/>
    <property type="evidence" value="ECO:0007669"/>
    <property type="project" value="TreeGrafter"/>
</dbReference>
<comment type="caution">
    <text evidence="2">The sequence shown here is derived from an EMBL/GenBank/DDBJ whole genome shotgun (WGS) entry which is preliminary data.</text>
</comment>
<sequence length="356" mass="38722">MCDTEHTSTSWGSELKTIAVAEAVGSVLAHDITEVRQGEFKGRAFRKGHIVRDEDVGHLKRLGKEHLFVMKMAEDEMHENDAAFALSNALMGDGVAIQDEPSEGKINLVAKHDGLLKVNSDKLLRFNMLGEVMCASLHNNTVVKEGRVLGGVRAIPLVVKRDVVQMAVEVASDDLSDVVFSVKKLRRPRVGVVITGNEVYEGTIKDAFKPIIDKKVKEYGGEIIGTYYAPDDKAFITERLEELLNAGADILITTGGMSVDPDDVTRFAIRSLGAEDLLYGAAVLPGAMFLLGYIGEVPVLGIPACGMYHSITVLDLVLPRVLAGERLTRRDIAEMGHGGLCLECENCQYPVCPFGK</sequence>
<dbReference type="GO" id="GO:0061599">
    <property type="term" value="F:molybdopterin molybdotransferase activity"/>
    <property type="evidence" value="ECO:0007669"/>
    <property type="project" value="TreeGrafter"/>
</dbReference>
<dbReference type="EMBL" id="LAZR01013311">
    <property type="protein sequence ID" value="KKM22547.1"/>
    <property type="molecule type" value="Genomic_DNA"/>
</dbReference>
<name>A0A0F9I4U5_9ZZZZ</name>
<protein>
    <recommendedName>
        <fullName evidence="1">MoaB/Mog domain-containing protein</fullName>
    </recommendedName>
</protein>
<dbReference type="InterPro" id="IPR036425">
    <property type="entry name" value="MoaB/Mog-like_dom_sf"/>
</dbReference>
<proteinExistence type="predicted"/>
<evidence type="ECO:0000259" key="1">
    <source>
        <dbReference type="SMART" id="SM00852"/>
    </source>
</evidence>
<dbReference type="AlphaFoldDB" id="A0A0F9I4U5"/>
<dbReference type="GO" id="GO:0005829">
    <property type="term" value="C:cytosol"/>
    <property type="evidence" value="ECO:0007669"/>
    <property type="project" value="TreeGrafter"/>
</dbReference>
<dbReference type="CDD" id="cd03522">
    <property type="entry name" value="MoeA_like"/>
    <property type="match status" value="1"/>
</dbReference>
<feature type="domain" description="MoaB/Mog" evidence="1">
    <location>
        <begin position="191"/>
        <end position="323"/>
    </location>
</feature>
<organism evidence="2">
    <name type="scientific">marine sediment metagenome</name>
    <dbReference type="NCBI Taxonomy" id="412755"/>
    <lineage>
        <taxon>unclassified sequences</taxon>
        <taxon>metagenomes</taxon>
        <taxon>ecological metagenomes</taxon>
    </lineage>
</organism>
<dbReference type="InterPro" id="IPR001453">
    <property type="entry name" value="MoaB/Mog_dom"/>
</dbReference>
<dbReference type="SUPFAM" id="SSF53218">
    <property type="entry name" value="Molybdenum cofactor biosynthesis proteins"/>
    <property type="match status" value="1"/>
</dbReference>
<evidence type="ECO:0000313" key="2">
    <source>
        <dbReference type="EMBL" id="KKM22547.1"/>
    </source>
</evidence>
<accession>A0A0F9I4U5</accession>
<dbReference type="InterPro" id="IPR038987">
    <property type="entry name" value="MoeA-like"/>
</dbReference>